<comment type="caution">
    <text evidence="1">The sequence shown here is derived from an EMBL/GenBank/DDBJ whole genome shotgun (WGS) entry which is preliminary data.</text>
</comment>
<accession>A0ACB8UTZ1</accession>
<proteinExistence type="predicted"/>
<organism evidence="1">
    <name type="scientific">Ophidiomyces ophidiicola</name>
    <dbReference type="NCBI Taxonomy" id="1387563"/>
    <lineage>
        <taxon>Eukaryota</taxon>
        <taxon>Fungi</taxon>
        <taxon>Dikarya</taxon>
        <taxon>Ascomycota</taxon>
        <taxon>Pezizomycotina</taxon>
        <taxon>Eurotiomycetes</taxon>
        <taxon>Eurotiomycetidae</taxon>
        <taxon>Onygenales</taxon>
        <taxon>Onygenaceae</taxon>
        <taxon>Ophidiomyces</taxon>
    </lineage>
</organism>
<name>A0ACB8UTZ1_9EURO</name>
<evidence type="ECO:0000313" key="1">
    <source>
        <dbReference type="EMBL" id="KAI2385016.1"/>
    </source>
</evidence>
<gene>
    <name evidence="1" type="ORF">LOY88_004322</name>
</gene>
<protein>
    <submittedName>
        <fullName evidence="1">Uncharacterized protein</fullName>
    </submittedName>
</protein>
<dbReference type="EMBL" id="JALBCA010000064">
    <property type="protein sequence ID" value="KAI2385016.1"/>
    <property type="molecule type" value="Genomic_DNA"/>
</dbReference>
<sequence length="848" mass="93505">MEPQKQANRQQNQQLGPLLETRLRQSGSPVTETEDATVGDNTILTLYIRANMDQVWYWKSWLRKITAPPVTEVAKVAQETASATATTVPKRFQTHISSSRLARAYSIGLMKKGQASARSLPAEVTTTRIHISSTGSAPDSDRVEEHPLIVTSGNRKDGNKNEAFVTSIDVKKVKEVESENNPQSIDTTNEEPLTSGSIVEKQFQESNLDRSSGWFTWLLRNPDPADIDTNSGTAEQATLDVDHRPKPAPTEGNTIDQLDSSQGAIKADTGTINSPEGNIRPKKSWLYIWAGNPATTEPEDSKATEQTEACEPDENNLILPRSQSSPNQDENIPPRANVSCDSASLENDAPKSMSWLFWSRENKDQEVVQINSRNTSGTALETTPSTPPHTLSPKNAGFEAAPPLPKPKAKKTAKTDSAQTVAEDLVSPELSSENPELKGAALAVKQSQLLPPNEVLPAFEHTFPLQERPGIFQQLGRLVYYGKTPDTSHVLRTPERPKIKKALSIGIHGYFPAPLIRNIIGQPTGTSVKFATMAEKAILQWASSNNLPCQVEKIALEGEGRISERVDLLWKLLLNWIDHIRTADFIMISCHSQGVPVATMLVAKLVSFGCVNATRIGICAMAGINLGPFPEYRSRWISGSAGELFDFTNPNSKVSQAYSMALETVLDYGVRITYIGSIDDQLVSLESSTFATVSHPHIYRAVFVDGRVHAPSFLSHLVGFSMKLRNLGVSDHGLIRELSSPLAGSLYTGEGHSRLYDDEAVYRLCIQFTLETTSIPDCMLKIHTPRTSSSANPYILPFAMRGVLEEEYVRRKLSVETAQLLKQFDDWKPSTKVLKDVKFRLEGIRSKL</sequence>
<reference evidence="1" key="1">
    <citation type="journal article" date="2022" name="bioRxiv">
        <title>Population genetic analysis of Ophidiomyces ophidiicola, the causative agent of snake fungal disease, indicates recent introductions to the USA.</title>
        <authorList>
            <person name="Ladner J.T."/>
            <person name="Palmer J.M."/>
            <person name="Ettinger C.L."/>
            <person name="Stajich J.E."/>
            <person name="Farrell T.M."/>
            <person name="Glorioso B.M."/>
            <person name="Lawson B."/>
            <person name="Price S.J."/>
            <person name="Stengle A.G."/>
            <person name="Grear D.A."/>
            <person name="Lorch J.M."/>
        </authorList>
    </citation>
    <scope>NUCLEOTIDE SEQUENCE</scope>
    <source>
        <strain evidence="1">NWHC 24266-5</strain>
    </source>
</reference>